<dbReference type="RefSeq" id="WP_122626887.1">
    <property type="nucleotide sequence ID" value="NZ_UPPP01000060.1"/>
</dbReference>
<gene>
    <name evidence="2" type="ORF">LUCI_1134</name>
</gene>
<evidence type="ECO:0000313" key="3">
    <source>
        <dbReference type="Proteomes" id="UP000277811"/>
    </source>
</evidence>
<dbReference type="Proteomes" id="UP000277811">
    <property type="component" value="Unassembled WGS sequence"/>
</dbReference>
<keyword evidence="3" id="KW-1185">Reference proteome</keyword>
<evidence type="ECO:0000256" key="1">
    <source>
        <dbReference type="SAM" id="SignalP"/>
    </source>
</evidence>
<keyword evidence="1" id="KW-0732">Signal</keyword>
<dbReference type="AlphaFoldDB" id="A0A498R6Y1"/>
<organism evidence="2 3">
    <name type="scientific">Lucifera butyrica</name>
    <dbReference type="NCBI Taxonomy" id="1351585"/>
    <lineage>
        <taxon>Bacteria</taxon>
        <taxon>Bacillati</taxon>
        <taxon>Bacillota</taxon>
        <taxon>Negativicutes</taxon>
        <taxon>Veillonellales</taxon>
        <taxon>Veillonellaceae</taxon>
        <taxon>Lucifera</taxon>
    </lineage>
</organism>
<proteinExistence type="predicted"/>
<feature type="chain" id="PRO_5019729586" evidence="1">
    <location>
        <begin position="24"/>
        <end position="348"/>
    </location>
</feature>
<name>A0A498R6Y1_9FIRM</name>
<reference evidence="2 3" key="1">
    <citation type="submission" date="2018-06" db="EMBL/GenBank/DDBJ databases">
        <authorList>
            <person name="Strepis N."/>
        </authorList>
    </citation>
    <scope>NUCLEOTIDE SEQUENCE [LARGE SCALE GENOMIC DNA]</scope>
    <source>
        <strain evidence="2">LUCI</strain>
    </source>
</reference>
<evidence type="ECO:0000313" key="2">
    <source>
        <dbReference type="EMBL" id="VBB05923.1"/>
    </source>
</evidence>
<dbReference type="OrthoDB" id="1675044at2"/>
<sequence length="348" mass="37956">MKYVVRLVLAFIMGFIIRMPVVAADGPQTLDIDNLPEWRMTTSSDSCKLLLSDSPEMAADEGILYQDEVKGNVRLFFYHVNAAATAKRMAVVLENSGPETAHVTVRQYGLGGPGYIWMEVGKEAMTAYLHGSAPYQLAVPPRSGVPLSADISNTAVLPNMLLNGIFDFATDRPVTVKVIMMPLFADSVDFARQAKVLPSDEYHLRGTFEGANRRLVPIRTYDTVLDGVMGLTLADNLIDPYLKGIDATDGSPVVDYGNYGVVYRIFLPSQGRKIAYYLTPLGGDYAGAIKIKYGNTDRGPVATPPGRISFGDNEYALLGTFDSNNSLWLTFSPPGASNLPVKLIIMPQ</sequence>
<feature type="signal peptide" evidence="1">
    <location>
        <begin position="1"/>
        <end position="23"/>
    </location>
</feature>
<accession>A0A498R6Y1</accession>
<protein>
    <submittedName>
        <fullName evidence="2">Uncharacterized protein</fullName>
    </submittedName>
</protein>
<dbReference type="EMBL" id="UPPP01000060">
    <property type="protein sequence ID" value="VBB05923.1"/>
    <property type="molecule type" value="Genomic_DNA"/>
</dbReference>